<dbReference type="Gene3D" id="3.90.550.10">
    <property type="entry name" value="Spore Coat Polysaccharide Biosynthesis Protein SpsA, Chain A"/>
    <property type="match status" value="1"/>
</dbReference>
<dbReference type="EMBL" id="NCKV01004628">
    <property type="protein sequence ID" value="RWS24636.1"/>
    <property type="molecule type" value="Genomic_DNA"/>
</dbReference>
<accession>A0A443SAQ2</accession>
<evidence type="ECO:0000256" key="20">
    <source>
        <dbReference type="ARBA" id="ARBA00032552"/>
    </source>
</evidence>
<dbReference type="VEuPathDB" id="VectorBase:LDEU007403"/>
<evidence type="ECO:0000256" key="21">
    <source>
        <dbReference type="ARBA" id="ARBA00032915"/>
    </source>
</evidence>
<evidence type="ECO:0000313" key="27">
    <source>
        <dbReference type="EMBL" id="RWS24636.1"/>
    </source>
</evidence>
<feature type="binding site" evidence="23">
    <location>
        <begin position="95"/>
        <end position="99"/>
    </location>
    <ligand>
        <name>substrate</name>
    </ligand>
</feature>
<organism evidence="27 28">
    <name type="scientific">Leptotrombidium deliense</name>
    <dbReference type="NCBI Taxonomy" id="299467"/>
    <lineage>
        <taxon>Eukaryota</taxon>
        <taxon>Metazoa</taxon>
        <taxon>Ecdysozoa</taxon>
        <taxon>Arthropoda</taxon>
        <taxon>Chelicerata</taxon>
        <taxon>Arachnida</taxon>
        <taxon>Acari</taxon>
        <taxon>Acariformes</taxon>
        <taxon>Trombidiformes</taxon>
        <taxon>Prostigmata</taxon>
        <taxon>Anystina</taxon>
        <taxon>Parasitengona</taxon>
        <taxon>Trombiculoidea</taxon>
        <taxon>Trombiculidae</taxon>
        <taxon>Leptotrombidium</taxon>
    </lineage>
</organism>
<name>A0A443SAQ2_9ACAR</name>
<feature type="transmembrane region" description="Helical" evidence="26">
    <location>
        <begin position="12"/>
        <end position="30"/>
    </location>
</feature>
<keyword evidence="16" id="KW-0325">Glycoprotein</keyword>
<feature type="binding site" evidence="24">
    <location>
        <position position="233"/>
    </location>
    <ligand>
        <name>Mn(2+)</name>
        <dbReference type="ChEBI" id="CHEBI:29035"/>
    </ligand>
</feature>
<evidence type="ECO:0000256" key="8">
    <source>
        <dbReference type="ARBA" id="ARBA00022679"/>
    </source>
</evidence>
<sequence>MRFLFYLRIKSFIKLFPVIIFFYSLCYVWLQFNDKHLPNGENEPQNYDLVEETSTSVYDVNFIKESIEIKNREQIILNSDKFGSLRANDTIIVIQVHNRIQYLTFLIESLKLTVGIEKALLIFSHDVFDLRLNNLIESIDFCKVLQIFYPYSLQVFTNTFPGPDVKDCPRNIDKQQALLMKCINAEFPDTYGHYREARYTQTKHHWFWKINHIFDYLNVTNGHTGFILFLEEDHYAAPDMLHVLHLMISNKLMLCETCDVFTLGSYTKSFNYALNANKVEIQKWSSSKHNMGFAFNRNSWNKVKSCAKKFCEYDDYNWDWSLQHISLKCLKTPLVTVAVIAPRVFHIGECGVHHKGKNCGNNKLVLKVKRTLSVSRNYLFPSSLTQQKVSKRVYKMSKVNGGWSDKRDHQFCFKHVKQVTRSVPH</sequence>
<evidence type="ECO:0000256" key="5">
    <source>
        <dbReference type="ARBA" id="ARBA00012613"/>
    </source>
</evidence>
<dbReference type="InterPro" id="IPR029044">
    <property type="entry name" value="Nucleotide-diphossugar_trans"/>
</dbReference>
<evidence type="ECO:0000256" key="9">
    <source>
        <dbReference type="ARBA" id="ARBA00022692"/>
    </source>
</evidence>
<evidence type="ECO:0000256" key="26">
    <source>
        <dbReference type="SAM" id="Phobius"/>
    </source>
</evidence>
<dbReference type="Pfam" id="PF05060">
    <property type="entry name" value="MGAT2"/>
    <property type="match status" value="1"/>
</dbReference>
<feature type="binding site" evidence="23">
    <location>
        <begin position="201"/>
        <end position="205"/>
    </location>
    <ligand>
        <name>substrate</name>
    </ligand>
</feature>
<feature type="binding site" evidence="24">
    <location>
        <position position="346"/>
    </location>
    <ligand>
        <name>Mn(2+)</name>
        <dbReference type="ChEBI" id="CHEBI:29035"/>
    </ligand>
</feature>
<evidence type="ECO:0000256" key="13">
    <source>
        <dbReference type="ARBA" id="ARBA00023034"/>
    </source>
</evidence>
<dbReference type="PANTHER" id="PTHR12871:SF0">
    <property type="entry name" value="ALPHA-1,6-MANNOSYL-GLYCOPROTEIN 2-BETA-N-ACETYLGLUCOSAMINYLTRANSFERASE"/>
    <property type="match status" value="1"/>
</dbReference>
<keyword evidence="28" id="KW-1185">Reference proteome</keyword>
<dbReference type="GO" id="GO:0008455">
    <property type="term" value="F:alpha-1,6-mannosylglycoprotein 2-beta-N-acetylglucosaminyltransferase activity"/>
    <property type="evidence" value="ECO:0007669"/>
    <property type="project" value="UniProtKB-EC"/>
</dbReference>
<dbReference type="GO" id="GO:0009312">
    <property type="term" value="P:oligosaccharide biosynthetic process"/>
    <property type="evidence" value="ECO:0007669"/>
    <property type="project" value="InterPro"/>
</dbReference>
<keyword evidence="7 27" id="KW-0328">Glycosyltransferase</keyword>
<evidence type="ECO:0000256" key="25">
    <source>
        <dbReference type="PIRSR" id="PIRSR607754-3"/>
    </source>
</evidence>
<comment type="pathway">
    <text evidence="3">Protein modification; protein glycosylation.</text>
</comment>
<dbReference type="GO" id="GO:0046872">
    <property type="term" value="F:metal ion binding"/>
    <property type="evidence" value="ECO:0007669"/>
    <property type="project" value="UniProtKB-KW"/>
</dbReference>
<reference evidence="27 28" key="1">
    <citation type="journal article" date="2018" name="Gigascience">
        <title>Genomes of trombidid mites reveal novel predicted allergens and laterally-transferred genes associated with secondary metabolism.</title>
        <authorList>
            <person name="Dong X."/>
            <person name="Chaisiri K."/>
            <person name="Xia D."/>
            <person name="Armstrong S.D."/>
            <person name="Fang Y."/>
            <person name="Donnelly M.J."/>
            <person name="Kadowaki T."/>
            <person name="McGarry J.W."/>
            <person name="Darby A.C."/>
            <person name="Makepeace B.L."/>
        </authorList>
    </citation>
    <scope>NUCLEOTIDE SEQUENCE [LARGE SCALE GENOMIC DNA]</scope>
    <source>
        <strain evidence="27">UoL-UT</strain>
    </source>
</reference>
<dbReference type="PANTHER" id="PTHR12871">
    <property type="entry name" value="BETA-1,2-N-ACETYLGLUCOSAMINYLTRANSFERASE II"/>
    <property type="match status" value="1"/>
</dbReference>
<evidence type="ECO:0000256" key="17">
    <source>
        <dbReference type="ARBA" id="ARBA00023211"/>
    </source>
</evidence>
<dbReference type="InterPro" id="IPR007754">
    <property type="entry name" value="GlcNAc_II"/>
</dbReference>
<gene>
    <name evidence="27" type="ORF">B4U80_07175</name>
</gene>
<dbReference type="STRING" id="299467.A0A443SAQ2"/>
<dbReference type="Proteomes" id="UP000288716">
    <property type="component" value="Unassembled WGS sequence"/>
</dbReference>
<comment type="subcellular location">
    <subcellularLocation>
        <location evidence="2">Golgi apparatus membrane</location>
        <topology evidence="2">Single-pass type II membrane protein</topology>
    </subcellularLocation>
</comment>
<evidence type="ECO:0000256" key="19">
    <source>
        <dbReference type="ARBA" id="ARBA00031203"/>
    </source>
</evidence>
<dbReference type="EC" id="2.4.1.143" evidence="5"/>
<evidence type="ECO:0000256" key="16">
    <source>
        <dbReference type="ARBA" id="ARBA00023180"/>
    </source>
</evidence>
<evidence type="ECO:0000256" key="24">
    <source>
        <dbReference type="PIRSR" id="PIRSR607754-2"/>
    </source>
</evidence>
<dbReference type="AlphaFoldDB" id="A0A443SAQ2"/>
<keyword evidence="8 27" id="KW-0808">Transferase</keyword>
<dbReference type="SUPFAM" id="SSF53448">
    <property type="entry name" value="Nucleotide-diphospho-sugar transferases"/>
    <property type="match status" value="1"/>
</dbReference>
<evidence type="ECO:0000256" key="7">
    <source>
        <dbReference type="ARBA" id="ARBA00022676"/>
    </source>
</evidence>
<keyword evidence="11" id="KW-0735">Signal-anchor</keyword>
<evidence type="ECO:0000256" key="18">
    <source>
        <dbReference type="ARBA" id="ARBA00029663"/>
    </source>
</evidence>
<evidence type="ECO:0000256" key="6">
    <source>
        <dbReference type="ARBA" id="ARBA00014817"/>
    </source>
</evidence>
<evidence type="ECO:0000256" key="11">
    <source>
        <dbReference type="ARBA" id="ARBA00022968"/>
    </source>
</evidence>
<keyword evidence="9 26" id="KW-0812">Transmembrane</keyword>
<feature type="disulfide bond" evidence="25">
    <location>
        <begin position="350"/>
        <end position="359"/>
    </location>
</feature>
<evidence type="ECO:0000256" key="2">
    <source>
        <dbReference type="ARBA" id="ARBA00004323"/>
    </source>
</evidence>
<evidence type="ECO:0000256" key="10">
    <source>
        <dbReference type="ARBA" id="ARBA00022723"/>
    </source>
</evidence>
<feature type="binding site" evidence="23">
    <location>
        <position position="126"/>
    </location>
    <ligand>
        <name>substrate</name>
    </ligand>
</feature>
<keyword evidence="12 26" id="KW-1133">Transmembrane helix</keyword>
<keyword evidence="17 24" id="KW-0464">Manganese</keyword>
<feature type="disulfide bond" evidence="25">
    <location>
        <begin position="255"/>
        <end position="258"/>
    </location>
</feature>
<dbReference type="GO" id="GO:0006487">
    <property type="term" value="P:protein N-linked glycosylation"/>
    <property type="evidence" value="ECO:0007669"/>
    <property type="project" value="TreeGrafter"/>
</dbReference>
<evidence type="ECO:0000256" key="22">
    <source>
        <dbReference type="ARBA" id="ARBA00093257"/>
    </source>
</evidence>
<dbReference type="UniPathway" id="UPA00378"/>
<evidence type="ECO:0000256" key="12">
    <source>
        <dbReference type="ARBA" id="ARBA00022989"/>
    </source>
</evidence>
<comment type="caution">
    <text evidence="27">The sequence shown here is derived from an EMBL/GenBank/DDBJ whole genome shotgun (WGS) entry which is preliminary data.</text>
</comment>
<feature type="disulfide bond" evidence="25">
    <location>
        <begin position="306"/>
        <end position="329"/>
    </location>
</feature>
<evidence type="ECO:0000313" key="28">
    <source>
        <dbReference type="Proteomes" id="UP000288716"/>
    </source>
</evidence>
<keyword evidence="13" id="KW-0333">Golgi apparatus</keyword>
<feature type="disulfide bond" evidence="25">
    <location>
        <begin position="168"/>
        <end position="182"/>
    </location>
</feature>
<comment type="catalytic activity">
    <reaction evidence="22">
        <text>an N(4)-{beta-D-GlcNAc-(1-&gt;2)-alpha-D-Man-(1-&gt;3)-[alpha-D-Man-(1-&gt;6)]-beta-D-Man-(1-&gt;4)-beta-D-GlcNAc-(1-&gt;4)-beta-D-GlcNAc}-L-asparaginyl-[protein] + UDP-N-acetyl-alpha-D-glucosamine = N(4)-{beta-D-GlcNAc-(1-&gt;2)-alpha-D-Man-(1-&gt;3)-[beta-D-GlcNAc-(1-&gt;2)-alpha-D-Man-(1-&gt;6)]-beta-D-Man-(1-&gt;4)-beta-D-GlcNAc-(1-&gt;4)-beta-D-GlcNAc}-L-asparaginyl-[protein] + UDP + H(+)</text>
        <dbReference type="Rhea" id="RHEA:12941"/>
        <dbReference type="Rhea" id="RHEA-COMP:13526"/>
        <dbReference type="Rhea" id="RHEA-COMP:14369"/>
        <dbReference type="ChEBI" id="CHEBI:15378"/>
        <dbReference type="ChEBI" id="CHEBI:57705"/>
        <dbReference type="ChEBI" id="CHEBI:58223"/>
        <dbReference type="ChEBI" id="CHEBI:60615"/>
        <dbReference type="ChEBI" id="CHEBI:60651"/>
        <dbReference type="EC" id="2.4.1.143"/>
    </reaction>
</comment>
<keyword evidence="15 25" id="KW-1015">Disulfide bond</keyword>
<evidence type="ECO:0000256" key="3">
    <source>
        <dbReference type="ARBA" id="ARBA00004922"/>
    </source>
</evidence>
<evidence type="ECO:0000256" key="1">
    <source>
        <dbReference type="ARBA" id="ARBA00001936"/>
    </source>
</evidence>
<evidence type="ECO:0000256" key="23">
    <source>
        <dbReference type="PIRSR" id="PIRSR607754-1"/>
    </source>
</evidence>
<dbReference type="OrthoDB" id="6019616at2759"/>
<comment type="cofactor">
    <cofactor evidence="1 24">
        <name>Mn(2+)</name>
        <dbReference type="ChEBI" id="CHEBI:29035"/>
    </cofactor>
</comment>
<evidence type="ECO:0000256" key="4">
    <source>
        <dbReference type="ARBA" id="ARBA00011011"/>
    </source>
</evidence>
<keyword evidence="10 24" id="KW-0479">Metal-binding</keyword>
<proteinExistence type="inferred from homology"/>
<protein>
    <recommendedName>
        <fullName evidence="6">Alpha-1,6-mannosyl-glycoprotein 2-beta-N-acetylglucosaminyltransferase</fullName>
        <ecNumber evidence="5">2.4.1.143</ecNumber>
    </recommendedName>
    <alternativeName>
        <fullName evidence="21">Beta-1,2-N-acetylglucosaminyltransferase II</fullName>
    </alternativeName>
    <alternativeName>
        <fullName evidence="20">GlcNAc-T II</fullName>
    </alternativeName>
    <alternativeName>
        <fullName evidence="19">Mannoside acetylglucosaminyltransferase 2</fullName>
    </alternativeName>
    <alternativeName>
        <fullName evidence="18">N-glycosyl-oligosaccharide-glycoprotein N-acetylglucosaminyltransferase II</fullName>
    </alternativeName>
</protein>
<feature type="disulfide bond" evidence="25">
    <location>
        <begin position="311"/>
        <end position="412"/>
    </location>
</feature>
<dbReference type="GO" id="GO:0005795">
    <property type="term" value="C:Golgi stack"/>
    <property type="evidence" value="ECO:0007669"/>
    <property type="project" value="InterPro"/>
</dbReference>
<evidence type="ECO:0000256" key="15">
    <source>
        <dbReference type="ARBA" id="ARBA00023157"/>
    </source>
</evidence>
<comment type="similarity">
    <text evidence="4">Belongs to the glycosyltransferase 16 (GT16) protein family.</text>
</comment>
<keyword evidence="14 26" id="KW-0472">Membrane</keyword>
<evidence type="ECO:0000256" key="14">
    <source>
        <dbReference type="ARBA" id="ARBA00023136"/>
    </source>
</evidence>
<dbReference type="GO" id="GO:0000139">
    <property type="term" value="C:Golgi membrane"/>
    <property type="evidence" value="ECO:0007669"/>
    <property type="project" value="UniProtKB-SubCell"/>
</dbReference>